<name>A0AA39CBM0_9EURO</name>
<dbReference type="Proteomes" id="UP001172673">
    <property type="component" value="Unassembled WGS sequence"/>
</dbReference>
<evidence type="ECO:0000313" key="2">
    <source>
        <dbReference type="EMBL" id="KAJ9602419.1"/>
    </source>
</evidence>
<accession>A0AA39CBM0</accession>
<comment type="caution">
    <text evidence="2">The sequence shown here is derived from an EMBL/GenBank/DDBJ whole genome shotgun (WGS) entry which is preliminary data.</text>
</comment>
<dbReference type="InterPro" id="IPR053178">
    <property type="entry name" value="Osmoadaptation_assoc"/>
</dbReference>
<keyword evidence="3" id="KW-1185">Reference proteome</keyword>
<dbReference type="EMBL" id="JAPDRK010000026">
    <property type="protein sequence ID" value="KAJ9602419.1"/>
    <property type="molecule type" value="Genomic_DNA"/>
</dbReference>
<gene>
    <name evidence="2" type="ORF">H2200_012961</name>
</gene>
<evidence type="ECO:0000256" key="1">
    <source>
        <dbReference type="SAM" id="MobiDB-lite"/>
    </source>
</evidence>
<reference evidence="2" key="1">
    <citation type="submission" date="2022-10" db="EMBL/GenBank/DDBJ databases">
        <title>Culturing micro-colonial fungi from biological soil crusts in the Mojave desert and describing Neophaeococcomyces mojavensis, and introducing the new genera and species Taxawa tesnikishii.</title>
        <authorList>
            <person name="Kurbessoian T."/>
            <person name="Stajich J.E."/>
        </authorList>
    </citation>
    <scope>NUCLEOTIDE SEQUENCE</scope>
    <source>
        <strain evidence="2">TK_41</strain>
    </source>
</reference>
<protein>
    <submittedName>
        <fullName evidence="2">Uncharacterized protein</fullName>
    </submittedName>
</protein>
<sequence>MKFVNRTTIQDPDAAKSQAERVLPPEFPAIMLLLDYKVLQNGALHKMKLKPSLPTKALPARPKGNGRYPTPSKAPNPSPAELLAHSLIESMHHSRPGLELDSLSKYFGLLPSRVGCSAALDDTLRCLVSAHQLALHGVPINNCLDLNLYGRALQSIQKALENPAEYVSSSTLCAVSLIARLEATFSQNPSREITEMLHIKGFARLIQEYGVPREDDILGANVVLANVLTLVMYAIEQGEDCILIRPEWIRVLERPLGRPHFFLMGKRLYRMLIVWPTLLRQMKIHRLSPSTENLDALLLRLKSITALLSEIGSTVEYYMSDEKMVVIQDSVIPGSPVPKVYNFLDYNLPHMMIGHAESTIIINRMVSFLTSSPELREDIEMENYALSQRIWMAIEWARLRKPFGPRAVTSAVGLSVVYAPLEMRKWLVDMVNDLKMLPGGVKPQLTFETLKHQSLAVSGLCDFHPMTPEDFEPQRTCTRSDEVRVKEQL</sequence>
<evidence type="ECO:0000313" key="3">
    <source>
        <dbReference type="Proteomes" id="UP001172673"/>
    </source>
</evidence>
<proteinExistence type="predicted"/>
<organism evidence="2 3">
    <name type="scientific">Cladophialophora chaetospira</name>
    <dbReference type="NCBI Taxonomy" id="386627"/>
    <lineage>
        <taxon>Eukaryota</taxon>
        <taxon>Fungi</taxon>
        <taxon>Dikarya</taxon>
        <taxon>Ascomycota</taxon>
        <taxon>Pezizomycotina</taxon>
        <taxon>Eurotiomycetes</taxon>
        <taxon>Chaetothyriomycetidae</taxon>
        <taxon>Chaetothyriales</taxon>
        <taxon>Herpotrichiellaceae</taxon>
        <taxon>Cladophialophora</taxon>
    </lineage>
</organism>
<dbReference type="PANTHER" id="PTHR38111">
    <property type="entry name" value="ZN(2)-C6 FUNGAL-TYPE DOMAIN-CONTAINING PROTEIN-RELATED"/>
    <property type="match status" value="1"/>
</dbReference>
<dbReference type="PANTHER" id="PTHR38111:SF6">
    <property type="entry name" value="FINGER DOMAIN PROTEIN, PUTATIVE (AFU_ORTHOLOGUE AFUA_8G01940)-RELATED"/>
    <property type="match status" value="1"/>
</dbReference>
<feature type="region of interest" description="Disordered" evidence="1">
    <location>
        <begin position="53"/>
        <end position="78"/>
    </location>
</feature>
<dbReference type="AlphaFoldDB" id="A0AA39CBM0"/>